<evidence type="ECO:0000256" key="1">
    <source>
        <dbReference type="SAM" id="Phobius"/>
    </source>
</evidence>
<keyword evidence="1" id="KW-0812">Transmembrane</keyword>
<dbReference type="EMBL" id="KQ993846">
    <property type="protein sequence ID" value="KZV48571.1"/>
    <property type="molecule type" value="Genomic_DNA"/>
</dbReference>
<keyword evidence="1" id="KW-0472">Membrane</keyword>
<dbReference type="AlphaFoldDB" id="A0A2Z7CNA8"/>
<feature type="transmembrane region" description="Helical" evidence="1">
    <location>
        <begin position="107"/>
        <end position="126"/>
    </location>
</feature>
<sequence length="142" mass="14818">MLVLVLYRSLPACFSSECKTSSFRLVGTMPFWPSASERSADVRGSVECGAGMMRRRFVGADVLGKVCLLLPTDVNVTDLCCSDFVVAAACGNCNSVVEVPYSGFDRMSLWGLVCFVACLISGIPGFTAGRGFNPAGGAPGGG</sequence>
<proteinExistence type="predicted"/>
<accession>A0A2Z7CNA8</accession>
<reference evidence="2 3" key="1">
    <citation type="journal article" date="2015" name="Proc. Natl. Acad. Sci. U.S.A.">
        <title>The resurrection genome of Boea hygrometrica: A blueprint for survival of dehydration.</title>
        <authorList>
            <person name="Xiao L."/>
            <person name="Yang G."/>
            <person name="Zhang L."/>
            <person name="Yang X."/>
            <person name="Zhao S."/>
            <person name="Ji Z."/>
            <person name="Zhou Q."/>
            <person name="Hu M."/>
            <person name="Wang Y."/>
            <person name="Chen M."/>
            <person name="Xu Y."/>
            <person name="Jin H."/>
            <person name="Xiao X."/>
            <person name="Hu G."/>
            <person name="Bao F."/>
            <person name="Hu Y."/>
            <person name="Wan P."/>
            <person name="Li L."/>
            <person name="Deng X."/>
            <person name="Kuang T."/>
            <person name="Xiang C."/>
            <person name="Zhu J.K."/>
            <person name="Oliver M.J."/>
            <person name="He Y."/>
        </authorList>
    </citation>
    <scope>NUCLEOTIDE SEQUENCE [LARGE SCALE GENOMIC DNA]</scope>
    <source>
        <strain evidence="3">cv. XS01</strain>
    </source>
</reference>
<keyword evidence="1" id="KW-1133">Transmembrane helix</keyword>
<name>A0A2Z7CNA8_9LAMI</name>
<evidence type="ECO:0000313" key="2">
    <source>
        <dbReference type="EMBL" id="KZV48571.1"/>
    </source>
</evidence>
<dbReference type="Proteomes" id="UP000250235">
    <property type="component" value="Unassembled WGS sequence"/>
</dbReference>
<evidence type="ECO:0000313" key="3">
    <source>
        <dbReference type="Proteomes" id="UP000250235"/>
    </source>
</evidence>
<organism evidence="2 3">
    <name type="scientific">Dorcoceras hygrometricum</name>
    <dbReference type="NCBI Taxonomy" id="472368"/>
    <lineage>
        <taxon>Eukaryota</taxon>
        <taxon>Viridiplantae</taxon>
        <taxon>Streptophyta</taxon>
        <taxon>Embryophyta</taxon>
        <taxon>Tracheophyta</taxon>
        <taxon>Spermatophyta</taxon>
        <taxon>Magnoliopsida</taxon>
        <taxon>eudicotyledons</taxon>
        <taxon>Gunneridae</taxon>
        <taxon>Pentapetalae</taxon>
        <taxon>asterids</taxon>
        <taxon>lamiids</taxon>
        <taxon>Lamiales</taxon>
        <taxon>Gesneriaceae</taxon>
        <taxon>Didymocarpoideae</taxon>
        <taxon>Trichosporeae</taxon>
        <taxon>Loxocarpinae</taxon>
        <taxon>Dorcoceras</taxon>
    </lineage>
</organism>
<gene>
    <name evidence="2" type="ORF">F511_17112</name>
</gene>
<keyword evidence="3" id="KW-1185">Reference proteome</keyword>
<protein>
    <submittedName>
        <fullName evidence="2">Uncharacterized protein</fullName>
    </submittedName>
</protein>